<evidence type="ECO:0000256" key="1">
    <source>
        <dbReference type="ARBA" id="ARBA00022801"/>
    </source>
</evidence>
<protein>
    <recommendedName>
        <fullName evidence="5">Acid phosphatase</fullName>
    </recommendedName>
</protein>
<keyword evidence="4" id="KW-1185">Reference proteome</keyword>
<dbReference type="GO" id="GO:0016788">
    <property type="term" value="F:hydrolase activity, acting on ester bonds"/>
    <property type="evidence" value="ECO:0007669"/>
    <property type="project" value="InterPro"/>
</dbReference>
<keyword evidence="1" id="KW-0378">Hydrolase</keyword>
<evidence type="ECO:0000313" key="4">
    <source>
        <dbReference type="Proteomes" id="UP000799444"/>
    </source>
</evidence>
<dbReference type="AlphaFoldDB" id="A0A9P4V4I6"/>
<dbReference type="InterPro" id="IPR017850">
    <property type="entry name" value="Alkaline_phosphatase_core_sf"/>
</dbReference>
<dbReference type="EMBL" id="ML996113">
    <property type="protein sequence ID" value="KAF2737789.1"/>
    <property type="molecule type" value="Genomic_DNA"/>
</dbReference>
<keyword evidence="2" id="KW-0732">Signal</keyword>
<organism evidence="3 4">
    <name type="scientific">Polyplosphaeria fusca</name>
    <dbReference type="NCBI Taxonomy" id="682080"/>
    <lineage>
        <taxon>Eukaryota</taxon>
        <taxon>Fungi</taxon>
        <taxon>Dikarya</taxon>
        <taxon>Ascomycota</taxon>
        <taxon>Pezizomycotina</taxon>
        <taxon>Dothideomycetes</taxon>
        <taxon>Pleosporomycetidae</taxon>
        <taxon>Pleosporales</taxon>
        <taxon>Tetraplosphaeriaceae</taxon>
        <taxon>Polyplosphaeria</taxon>
    </lineage>
</organism>
<proteinExistence type="predicted"/>
<dbReference type="Pfam" id="PF04185">
    <property type="entry name" value="Phosphoesterase"/>
    <property type="match status" value="1"/>
</dbReference>
<name>A0A9P4V4I6_9PLEO</name>
<sequence>MLQVNMLVKYLNLMAAASSTLALAAPRVIPRQGEPAPSVTHTSTASSDVSAAAATALTESTTSHVKGKAFDRIMMVYLETTAYQNAIADANCQALFNRGILHTNTFGVGSPSQPNYIAPGSGDTFGLNSDSFILVNKNVSTIVDLLEDKGISWSDYNEGLPYTGFEGFAYSNDQGEGNYERKHNLLARFESIRLNPHRISRVKNLTLFYRDLQQKVLPQWIFVTPNLYNDGHDTNISVSCNWTRSFVEPLLKNPYFNKNTLVYITWQANGQYPQERNHVAGILLGSAIPKKLIGTKDGAYYNHYSDLATVEANWNLHHLGRWDVGANVWSAVGSCTGDKIRPWNDRIAHGSFESYYWNQSYGGVFSSAVNTTHTYVAPNVNLVHNGRTILPAIKSLWKDNCKNNGGYGYRQNTGYCLPSYYKDIIELPDDFHPPRGFEVPIPLDPAPPVKTPITEYPYNNPPSS</sequence>
<dbReference type="OrthoDB" id="5135119at2759"/>
<dbReference type="GO" id="GO:0009395">
    <property type="term" value="P:phospholipid catabolic process"/>
    <property type="evidence" value="ECO:0007669"/>
    <property type="project" value="TreeGrafter"/>
</dbReference>
<evidence type="ECO:0008006" key="5">
    <source>
        <dbReference type="Google" id="ProtNLM"/>
    </source>
</evidence>
<evidence type="ECO:0000313" key="3">
    <source>
        <dbReference type="EMBL" id="KAF2737789.1"/>
    </source>
</evidence>
<feature type="signal peptide" evidence="2">
    <location>
        <begin position="1"/>
        <end position="22"/>
    </location>
</feature>
<evidence type="ECO:0000256" key="2">
    <source>
        <dbReference type="SAM" id="SignalP"/>
    </source>
</evidence>
<dbReference type="Proteomes" id="UP000799444">
    <property type="component" value="Unassembled WGS sequence"/>
</dbReference>
<dbReference type="InterPro" id="IPR007312">
    <property type="entry name" value="Phosphoesterase"/>
</dbReference>
<dbReference type="PANTHER" id="PTHR31956:SF8">
    <property type="entry name" value="ACID PHOSPHATASE PHOA (AFU_ORTHOLOGUE AFUA_1G03570)"/>
    <property type="match status" value="1"/>
</dbReference>
<feature type="chain" id="PRO_5040446371" description="Acid phosphatase" evidence="2">
    <location>
        <begin position="23"/>
        <end position="464"/>
    </location>
</feature>
<comment type="caution">
    <text evidence="3">The sequence shown here is derived from an EMBL/GenBank/DDBJ whole genome shotgun (WGS) entry which is preliminary data.</text>
</comment>
<reference evidence="3" key="1">
    <citation type="journal article" date="2020" name="Stud. Mycol.">
        <title>101 Dothideomycetes genomes: a test case for predicting lifestyles and emergence of pathogens.</title>
        <authorList>
            <person name="Haridas S."/>
            <person name="Albert R."/>
            <person name="Binder M."/>
            <person name="Bloem J."/>
            <person name="Labutti K."/>
            <person name="Salamov A."/>
            <person name="Andreopoulos B."/>
            <person name="Baker S."/>
            <person name="Barry K."/>
            <person name="Bills G."/>
            <person name="Bluhm B."/>
            <person name="Cannon C."/>
            <person name="Castanera R."/>
            <person name="Culley D."/>
            <person name="Daum C."/>
            <person name="Ezra D."/>
            <person name="Gonzalez J."/>
            <person name="Henrissat B."/>
            <person name="Kuo A."/>
            <person name="Liang C."/>
            <person name="Lipzen A."/>
            <person name="Lutzoni F."/>
            <person name="Magnuson J."/>
            <person name="Mondo S."/>
            <person name="Nolan M."/>
            <person name="Ohm R."/>
            <person name="Pangilinan J."/>
            <person name="Park H.-J."/>
            <person name="Ramirez L."/>
            <person name="Alfaro M."/>
            <person name="Sun H."/>
            <person name="Tritt A."/>
            <person name="Yoshinaga Y."/>
            <person name="Zwiers L.-H."/>
            <person name="Turgeon B."/>
            <person name="Goodwin S."/>
            <person name="Spatafora J."/>
            <person name="Crous P."/>
            <person name="Grigoriev I."/>
        </authorList>
    </citation>
    <scope>NUCLEOTIDE SEQUENCE</scope>
    <source>
        <strain evidence="3">CBS 125425</strain>
    </source>
</reference>
<dbReference type="PANTHER" id="PTHR31956">
    <property type="entry name" value="NON-SPECIFIC PHOSPHOLIPASE C4-RELATED"/>
    <property type="match status" value="1"/>
</dbReference>
<dbReference type="Gene3D" id="3.40.720.10">
    <property type="entry name" value="Alkaline Phosphatase, subunit A"/>
    <property type="match status" value="1"/>
</dbReference>
<accession>A0A9P4V4I6</accession>
<gene>
    <name evidence="3" type="ORF">EJ04DRAFT_590472</name>
</gene>